<dbReference type="AlphaFoldDB" id="A0A9N9DAI0"/>
<comment type="caution">
    <text evidence="1">The sequence shown here is derived from an EMBL/GenBank/DDBJ whole genome shotgun (WGS) entry which is preliminary data.</text>
</comment>
<sequence>RIDFQQEVGCIVIAQGILSTVHYPDATGYDTLLTHYKIHITNTSDHAEPSFLNLEEHITTPSDPNRVNEPFSNTLPGSLFPADFFTVTKTYYCVVFHDPTNTKRDEGHHLGSTLVTDPNE</sequence>
<name>A0A9N9DAI0_9GLOM</name>
<keyword evidence="2" id="KW-1185">Reference proteome</keyword>
<gene>
    <name evidence="1" type="ORF">AGERDE_LOCUS10666</name>
</gene>
<dbReference type="Proteomes" id="UP000789831">
    <property type="component" value="Unassembled WGS sequence"/>
</dbReference>
<evidence type="ECO:0000313" key="1">
    <source>
        <dbReference type="EMBL" id="CAG8634122.1"/>
    </source>
</evidence>
<protein>
    <submittedName>
        <fullName evidence="1">3047_t:CDS:1</fullName>
    </submittedName>
</protein>
<reference evidence="1" key="1">
    <citation type="submission" date="2021-06" db="EMBL/GenBank/DDBJ databases">
        <authorList>
            <person name="Kallberg Y."/>
            <person name="Tangrot J."/>
            <person name="Rosling A."/>
        </authorList>
    </citation>
    <scope>NUCLEOTIDE SEQUENCE</scope>
    <source>
        <strain evidence="1">MT106</strain>
    </source>
</reference>
<feature type="non-terminal residue" evidence="1">
    <location>
        <position position="1"/>
    </location>
</feature>
<proteinExistence type="predicted"/>
<dbReference type="EMBL" id="CAJVPL010003514">
    <property type="protein sequence ID" value="CAG8634122.1"/>
    <property type="molecule type" value="Genomic_DNA"/>
</dbReference>
<organism evidence="1 2">
    <name type="scientific">Ambispora gerdemannii</name>
    <dbReference type="NCBI Taxonomy" id="144530"/>
    <lineage>
        <taxon>Eukaryota</taxon>
        <taxon>Fungi</taxon>
        <taxon>Fungi incertae sedis</taxon>
        <taxon>Mucoromycota</taxon>
        <taxon>Glomeromycotina</taxon>
        <taxon>Glomeromycetes</taxon>
        <taxon>Archaeosporales</taxon>
        <taxon>Ambisporaceae</taxon>
        <taxon>Ambispora</taxon>
    </lineage>
</organism>
<accession>A0A9N9DAI0</accession>
<evidence type="ECO:0000313" key="2">
    <source>
        <dbReference type="Proteomes" id="UP000789831"/>
    </source>
</evidence>